<dbReference type="EMBL" id="JAFEMO010000005">
    <property type="protein sequence ID" value="KAH7570487.1"/>
    <property type="molecule type" value="Genomic_DNA"/>
</dbReference>
<dbReference type="Pfam" id="PF13960">
    <property type="entry name" value="DUF4218"/>
    <property type="match status" value="1"/>
</dbReference>
<reference evidence="3 4" key="1">
    <citation type="submission" date="2021-02" db="EMBL/GenBank/DDBJ databases">
        <title>Plant Genome Project.</title>
        <authorList>
            <person name="Zhang R.-G."/>
        </authorList>
    </citation>
    <scope>NUCLEOTIDE SEQUENCE [LARGE SCALE GENOMIC DNA]</scope>
    <source>
        <tissue evidence="3">Leaves</tissue>
    </source>
</reference>
<comment type="caution">
    <text evidence="3">The sequence shown here is derived from an EMBL/GenBank/DDBJ whole genome shotgun (WGS) entry which is preliminary data.</text>
</comment>
<dbReference type="InterPro" id="IPR029480">
    <property type="entry name" value="Transpos_assoc"/>
</dbReference>
<feature type="domain" description="Transposase-associated" evidence="2">
    <location>
        <begin position="1"/>
        <end position="71"/>
    </location>
</feature>
<name>A0ABQ8I1J5_9ROSI</name>
<evidence type="ECO:0000259" key="2">
    <source>
        <dbReference type="Pfam" id="PF13963"/>
    </source>
</evidence>
<proteinExistence type="predicted"/>
<evidence type="ECO:0000313" key="3">
    <source>
        <dbReference type="EMBL" id="KAH7570487.1"/>
    </source>
</evidence>
<keyword evidence="4" id="KW-1185">Reference proteome</keyword>
<dbReference type="Pfam" id="PF13963">
    <property type="entry name" value="Transpos_assoc"/>
    <property type="match status" value="1"/>
</dbReference>
<evidence type="ECO:0000259" key="1">
    <source>
        <dbReference type="Pfam" id="PF13960"/>
    </source>
</evidence>
<gene>
    <name evidence="3" type="ORF">JRO89_XS05G0117500</name>
</gene>
<evidence type="ECO:0008006" key="5">
    <source>
        <dbReference type="Google" id="ProtNLM"/>
    </source>
</evidence>
<feature type="domain" description="DUF4218" evidence="1">
    <location>
        <begin position="249"/>
        <end position="301"/>
    </location>
</feature>
<dbReference type="PANTHER" id="PTHR48451">
    <property type="entry name" value="DUF4218 DOMAIN-CONTAINING PROTEIN"/>
    <property type="match status" value="1"/>
</dbReference>
<dbReference type="PANTHER" id="PTHR48451:SF1">
    <property type="entry name" value="DUF4218 DOMAIN-CONTAINING PROTEIN"/>
    <property type="match status" value="1"/>
</dbReference>
<dbReference type="InterPro" id="IPR025452">
    <property type="entry name" value="DUF4218"/>
</dbReference>
<sequence length="553" mass="63784">MRLRNRLCKEYVAGVKSFMDTAKGCKDENNCVRCPCRDCQNAFFKPLSVVQAHLYEFGIAVSYDKWIFHGEEYEFVDTGGFNVGGLHMNHENETNIEDEGDDEMYGLMHDMLGSTSNDRVCTETLPEYDANPMSATDEENIETLSTLFSEGRRNLFLGCTNIPCSTYDAKKMLKDLGLGYEARLDLADLKIRRELHLQRQGNGFLKPPATYTLTLKERKEFCQFLKSVKFPDGYASNISKCVNDKEGKLIYRVLHRYKTYVKNKARPEGSIAEAYIVNESLTFCSMYLHSIETQFNRIHRNDDGGLRTQSLSIFSQQAQPFGGVHRSELSRSEIECAHCKHREMLKREHNTNNVDLMQQQLFPKWFESHMRQLRENGSAEASDELYSLSNGPDFRVCYYPGCVVNGVRYLVTNRDAQRTTQNSGVMVLSEHDNLEISFYGVLISIVEGLWDIQEKDVVEVQYEHVFYQQNESCDTVLKVQHDNLESQLFHRDDVNADVIQDPSLHEEMMVTTQNMDHYICDENEEDETIEDYCSDETNELQSEDDSDLDHNIP</sequence>
<protein>
    <recommendedName>
        <fullName evidence="5">Transposase-associated domain-containing protein</fullName>
    </recommendedName>
</protein>
<evidence type="ECO:0000313" key="4">
    <source>
        <dbReference type="Proteomes" id="UP000827721"/>
    </source>
</evidence>
<organism evidence="3 4">
    <name type="scientific">Xanthoceras sorbifolium</name>
    <dbReference type="NCBI Taxonomy" id="99658"/>
    <lineage>
        <taxon>Eukaryota</taxon>
        <taxon>Viridiplantae</taxon>
        <taxon>Streptophyta</taxon>
        <taxon>Embryophyta</taxon>
        <taxon>Tracheophyta</taxon>
        <taxon>Spermatophyta</taxon>
        <taxon>Magnoliopsida</taxon>
        <taxon>eudicotyledons</taxon>
        <taxon>Gunneridae</taxon>
        <taxon>Pentapetalae</taxon>
        <taxon>rosids</taxon>
        <taxon>malvids</taxon>
        <taxon>Sapindales</taxon>
        <taxon>Sapindaceae</taxon>
        <taxon>Xanthoceroideae</taxon>
        <taxon>Xanthoceras</taxon>
    </lineage>
</organism>
<accession>A0ABQ8I1J5</accession>
<dbReference type="Proteomes" id="UP000827721">
    <property type="component" value="Unassembled WGS sequence"/>
</dbReference>